<dbReference type="AlphaFoldDB" id="A0A2W5H402"/>
<comment type="caution">
    <text evidence="1">The sequence shown here is derived from an EMBL/GenBank/DDBJ whole genome shotgun (WGS) entry which is preliminary data.</text>
</comment>
<accession>A0A2W5H402</accession>
<name>A0A2W5H402_9SPHI</name>
<evidence type="ECO:0000313" key="2">
    <source>
        <dbReference type="Proteomes" id="UP000249645"/>
    </source>
</evidence>
<evidence type="ECO:0008006" key="3">
    <source>
        <dbReference type="Google" id="ProtNLM"/>
    </source>
</evidence>
<organism evidence="1 2">
    <name type="scientific">Pseudopedobacter saltans</name>
    <dbReference type="NCBI Taxonomy" id="151895"/>
    <lineage>
        <taxon>Bacteria</taxon>
        <taxon>Pseudomonadati</taxon>
        <taxon>Bacteroidota</taxon>
        <taxon>Sphingobacteriia</taxon>
        <taxon>Sphingobacteriales</taxon>
        <taxon>Sphingobacteriaceae</taxon>
        <taxon>Pseudopedobacter</taxon>
    </lineage>
</organism>
<protein>
    <recommendedName>
        <fullName evidence="3">Lipoprotein</fullName>
    </recommendedName>
</protein>
<dbReference type="PROSITE" id="PS51257">
    <property type="entry name" value="PROKAR_LIPOPROTEIN"/>
    <property type="match status" value="1"/>
</dbReference>
<evidence type="ECO:0000313" key="1">
    <source>
        <dbReference type="EMBL" id="PZP50382.1"/>
    </source>
</evidence>
<proteinExistence type="predicted"/>
<gene>
    <name evidence="1" type="ORF">DI598_05730</name>
</gene>
<sequence>MLRKKSVVLGILAIGLVLVIGCKCNNGKQGGVSNDTSAQVETPDTFSMQTLKQDDSATIFRNDSVSKALDKLSIKKESWNDAHLLDIDTITASQDAGKVKIDQAFLKKYASVVKVSPDGQNVLDLGSDNMIDDHGTLVAGDPETNISAINIATGEKIPLRELGASGQVLEVHWLDNDKVAILSTLPGKNPKKDDTYLNVFDVKTKVMKTYKW</sequence>
<dbReference type="EMBL" id="QFOI01000070">
    <property type="protein sequence ID" value="PZP50382.1"/>
    <property type="molecule type" value="Genomic_DNA"/>
</dbReference>
<dbReference type="Proteomes" id="UP000249645">
    <property type="component" value="Unassembled WGS sequence"/>
</dbReference>
<reference evidence="1 2" key="1">
    <citation type="submission" date="2017-11" db="EMBL/GenBank/DDBJ databases">
        <title>Infants hospitalized years apart are colonized by the same room-sourced microbial strains.</title>
        <authorList>
            <person name="Brooks B."/>
            <person name="Olm M.R."/>
            <person name="Firek B.A."/>
            <person name="Baker R."/>
            <person name="Thomas B.C."/>
            <person name="Morowitz M.J."/>
            <person name="Banfield J.F."/>
        </authorList>
    </citation>
    <scope>NUCLEOTIDE SEQUENCE [LARGE SCALE GENOMIC DNA]</scope>
    <source>
        <strain evidence="1">S2_009_000_R2_76</strain>
    </source>
</reference>